<sequence length="122" mass="14194">MIRVGFERGFEPELSEFSFILPFTTGCKSIVQVEIIAIYIDYYDGDSDKWIKMCEQLPLLQKLVFGFRSREVMTRFVQNVVCAKLDALRSADRVKYAVLQGEWPQQFRASDDSEELKGKNRL</sequence>
<keyword evidence="2" id="KW-1185">Reference proteome</keyword>
<gene>
    <name evidence="1" type="ORF">PHLCEN_2v11468</name>
</gene>
<proteinExistence type="predicted"/>
<accession>A0A2R6NJV4</accession>
<dbReference type="PROSITE" id="PS51257">
    <property type="entry name" value="PROKAR_LIPOPROTEIN"/>
    <property type="match status" value="1"/>
</dbReference>
<dbReference type="Proteomes" id="UP000186601">
    <property type="component" value="Unassembled WGS sequence"/>
</dbReference>
<evidence type="ECO:0000313" key="1">
    <source>
        <dbReference type="EMBL" id="PSR72660.1"/>
    </source>
</evidence>
<name>A0A2R6NJV4_9APHY</name>
<reference evidence="1 2" key="1">
    <citation type="submission" date="2018-02" db="EMBL/GenBank/DDBJ databases">
        <title>Genome sequence of the basidiomycete white-rot fungus Phlebia centrifuga.</title>
        <authorList>
            <person name="Granchi Z."/>
            <person name="Peng M."/>
            <person name="de Vries R.P."/>
            <person name="Hilden K."/>
            <person name="Makela M.R."/>
            <person name="Grigoriev I."/>
            <person name="Riley R."/>
        </authorList>
    </citation>
    <scope>NUCLEOTIDE SEQUENCE [LARGE SCALE GENOMIC DNA]</scope>
    <source>
        <strain evidence="1 2">FBCC195</strain>
    </source>
</reference>
<dbReference type="EMBL" id="MLYV02001143">
    <property type="protein sequence ID" value="PSR72660.1"/>
    <property type="molecule type" value="Genomic_DNA"/>
</dbReference>
<dbReference type="AlphaFoldDB" id="A0A2R6NJV4"/>
<comment type="caution">
    <text evidence="1">The sequence shown here is derived from an EMBL/GenBank/DDBJ whole genome shotgun (WGS) entry which is preliminary data.</text>
</comment>
<protein>
    <submittedName>
        <fullName evidence="1">Uncharacterized protein</fullName>
    </submittedName>
</protein>
<organism evidence="1 2">
    <name type="scientific">Hermanssonia centrifuga</name>
    <dbReference type="NCBI Taxonomy" id="98765"/>
    <lineage>
        <taxon>Eukaryota</taxon>
        <taxon>Fungi</taxon>
        <taxon>Dikarya</taxon>
        <taxon>Basidiomycota</taxon>
        <taxon>Agaricomycotina</taxon>
        <taxon>Agaricomycetes</taxon>
        <taxon>Polyporales</taxon>
        <taxon>Meruliaceae</taxon>
        <taxon>Hermanssonia</taxon>
    </lineage>
</organism>
<evidence type="ECO:0000313" key="2">
    <source>
        <dbReference type="Proteomes" id="UP000186601"/>
    </source>
</evidence>